<sequence length="485" mass="53534">GQRGQLLAEEVSGYCRPTTLSARDRVIFSIVTALIQQFADLSRGGAEPNRTGHPCSSDVKVPLCSAMPVLTSPDGASKHEKKWLLRDPGEGGTSENPDDSLTCLQWLQNFSVLSAAMERPAHGRSLRQGTESPASPPAGDTAASGTSLQQGDPVASGASALQPEPLADYRTNRWVKPPYSYATLICMAMQASKKSKVTLSAIYSWITDNFCYYRHAEPSWQNSIRHNLSLNKCFVKVPRGKDEPGKGGFWKIDPQCSHMFVDGVFKRRRMLSGHRNAWRRRSPRPLLQDANQFAGQQYSRCHTSGGGNCQTVRRRSSTVAGVRTRGKCTAQYTQHSDSLLLLPESRRSELLKGILDWGSEFDNIPNGRASNFEDLDINVALSLLGCETDASVQLRQPASRGRCRGNVAEQACRYQEMSGVSSEVPESTLEDSQQTHVEDVAPYLAQPDPWQELQATPLIQEHSFGFCDGFFLADVQPWERPEPSS</sequence>
<gene>
    <name evidence="12" type="ORF">Z043_111248</name>
</gene>
<keyword evidence="3" id="KW-0805">Transcription regulation</keyword>
<dbReference type="PROSITE" id="PS50039">
    <property type="entry name" value="FORK_HEAD_3"/>
    <property type="match status" value="1"/>
</dbReference>
<evidence type="ECO:0000313" key="12">
    <source>
        <dbReference type="EMBL" id="KPP69950.1"/>
    </source>
</evidence>
<dbReference type="GO" id="GO:0060271">
    <property type="term" value="P:cilium assembly"/>
    <property type="evidence" value="ECO:0007669"/>
    <property type="project" value="UniProtKB-ARBA"/>
</dbReference>
<keyword evidence="4 9" id="KW-0238">DNA-binding</keyword>
<dbReference type="GO" id="GO:0000981">
    <property type="term" value="F:DNA-binding transcription factor activity, RNA polymerase II-specific"/>
    <property type="evidence" value="ECO:0007669"/>
    <property type="project" value="TreeGrafter"/>
</dbReference>
<feature type="non-terminal residue" evidence="12">
    <location>
        <position position="1"/>
    </location>
</feature>
<evidence type="ECO:0000256" key="2">
    <source>
        <dbReference type="ARBA" id="ARBA00022794"/>
    </source>
</evidence>
<evidence type="ECO:0000256" key="5">
    <source>
        <dbReference type="ARBA" id="ARBA00023159"/>
    </source>
</evidence>
<dbReference type="InterPro" id="IPR047513">
    <property type="entry name" value="FOXJ1"/>
</dbReference>
<evidence type="ECO:0000313" key="13">
    <source>
        <dbReference type="Proteomes" id="UP000034805"/>
    </source>
</evidence>
<dbReference type="SMART" id="SM00339">
    <property type="entry name" value="FH"/>
    <property type="match status" value="1"/>
</dbReference>
<feature type="domain" description="Fork-head" evidence="11">
    <location>
        <begin position="176"/>
        <end position="270"/>
    </location>
</feature>
<comment type="similarity">
    <text evidence="8">Belongs to the FOXJ1 family.</text>
</comment>
<dbReference type="PANTHER" id="PTHR46805:SF3">
    <property type="entry name" value="FORKHEAD BOX PROTEIN J1-B"/>
    <property type="match status" value="1"/>
</dbReference>
<evidence type="ECO:0000256" key="7">
    <source>
        <dbReference type="ARBA" id="ARBA00023242"/>
    </source>
</evidence>
<dbReference type="GO" id="GO:0003146">
    <property type="term" value="P:heart jogging"/>
    <property type="evidence" value="ECO:0007669"/>
    <property type="project" value="UniProtKB-ARBA"/>
</dbReference>
<dbReference type="Pfam" id="PF00250">
    <property type="entry name" value="Forkhead"/>
    <property type="match status" value="1"/>
</dbReference>
<name>A0A0P7X0A2_SCLFO</name>
<evidence type="ECO:0000256" key="9">
    <source>
        <dbReference type="PROSITE-ProRule" id="PRU00089"/>
    </source>
</evidence>
<dbReference type="CDD" id="cd20023">
    <property type="entry name" value="FH_FOXJ1"/>
    <property type="match status" value="1"/>
</dbReference>
<dbReference type="FunFam" id="1.10.10.10:FF:000030">
    <property type="entry name" value="Forkhead box protein K2"/>
    <property type="match status" value="1"/>
</dbReference>
<protein>
    <submittedName>
        <fullName evidence="12">Forkhead box J1b-like</fullName>
    </submittedName>
</protein>
<keyword evidence="5" id="KW-0010">Activator</keyword>
<dbReference type="InterPro" id="IPR036390">
    <property type="entry name" value="WH_DNA-bd_sf"/>
</dbReference>
<evidence type="ECO:0000256" key="3">
    <source>
        <dbReference type="ARBA" id="ARBA00023015"/>
    </source>
</evidence>
<dbReference type="PANTHER" id="PTHR46805">
    <property type="entry name" value="FORKHEAD BOX PROTEIN J1"/>
    <property type="match status" value="1"/>
</dbReference>
<dbReference type="STRING" id="113540.ENSSFOP00015069491"/>
<dbReference type="PROSITE" id="PS00657">
    <property type="entry name" value="FORK_HEAD_1"/>
    <property type="match status" value="1"/>
</dbReference>
<evidence type="ECO:0000256" key="10">
    <source>
        <dbReference type="SAM" id="MobiDB-lite"/>
    </source>
</evidence>
<keyword evidence="7 9" id="KW-0539">Nucleus</keyword>
<feature type="region of interest" description="Disordered" evidence="10">
    <location>
        <begin position="121"/>
        <end position="162"/>
    </location>
</feature>
<dbReference type="EMBL" id="JARO02003706">
    <property type="protein sequence ID" value="KPP69950.1"/>
    <property type="molecule type" value="Genomic_DNA"/>
</dbReference>
<dbReference type="PROSITE" id="PS00658">
    <property type="entry name" value="FORK_HEAD_2"/>
    <property type="match status" value="1"/>
</dbReference>
<dbReference type="Gene3D" id="1.10.10.10">
    <property type="entry name" value="Winged helix-like DNA-binding domain superfamily/Winged helix DNA-binding domain"/>
    <property type="match status" value="1"/>
</dbReference>
<dbReference type="InterPro" id="IPR047512">
    <property type="entry name" value="FH_FOXJ1"/>
</dbReference>
<proteinExistence type="inferred from homology"/>
<organism evidence="12 13">
    <name type="scientific">Scleropages formosus</name>
    <name type="common">Asian bonytongue</name>
    <name type="synonym">Osteoglossum formosum</name>
    <dbReference type="NCBI Taxonomy" id="113540"/>
    <lineage>
        <taxon>Eukaryota</taxon>
        <taxon>Metazoa</taxon>
        <taxon>Chordata</taxon>
        <taxon>Craniata</taxon>
        <taxon>Vertebrata</taxon>
        <taxon>Euteleostomi</taxon>
        <taxon>Actinopterygii</taxon>
        <taxon>Neopterygii</taxon>
        <taxon>Teleostei</taxon>
        <taxon>Osteoglossocephala</taxon>
        <taxon>Osteoglossomorpha</taxon>
        <taxon>Osteoglossiformes</taxon>
        <taxon>Osteoglossidae</taxon>
        <taxon>Scleropages</taxon>
    </lineage>
</organism>
<dbReference type="AlphaFoldDB" id="A0A0P7X0A2"/>
<comment type="subcellular location">
    <subcellularLocation>
        <location evidence="1 9">Nucleus</location>
    </subcellularLocation>
</comment>
<evidence type="ECO:0000256" key="8">
    <source>
        <dbReference type="ARBA" id="ARBA00034770"/>
    </source>
</evidence>
<dbReference type="InterPro" id="IPR018122">
    <property type="entry name" value="TF_fork_head_CS_1"/>
</dbReference>
<dbReference type="GO" id="GO:0001947">
    <property type="term" value="P:heart looping"/>
    <property type="evidence" value="ECO:0007669"/>
    <property type="project" value="UniProtKB-ARBA"/>
</dbReference>
<dbReference type="Proteomes" id="UP000034805">
    <property type="component" value="Unassembled WGS sequence"/>
</dbReference>
<evidence type="ECO:0000256" key="1">
    <source>
        <dbReference type="ARBA" id="ARBA00004123"/>
    </source>
</evidence>
<dbReference type="GO" id="GO:0005634">
    <property type="term" value="C:nucleus"/>
    <property type="evidence" value="ECO:0007669"/>
    <property type="project" value="UniProtKB-SubCell"/>
</dbReference>
<evidence type="ECO:0000256" key="6">
    <source>
        <dbReference type="ARBA" id="ARBA00023163"/>
    </source>
</evidence>
<dbReference type="InterPro" id="IPR001766">
    <property type="entry name" value="Fork_head_dom"/>
</dbReference>
<dbReference type="InterPro" id="IPR030456">
    <property type="entry name" value="TF_fork_head_CS_2"/>
</dbReference>
<comment type="caution">
    <text evidence="12">The sequence shown here is derived from an EMBL/GenBank/DDBJ whole genome shotgun (WGS) entry which is preliminary data.</text>
</comment>
<evidence type="ECO:0000256" key="4">
    <source>
        <dbReference type="ARBA" id="ARBA00023125"/>
    </source>
</evidence>
<dbReference type="PRINTS" id="PR00053">
    <property type="entry name" value="FORKHEAD"/>
</dbReference>
<keyword evidence="2" id="KW-0970">Cilium biogenesis/degradation</keyword>
<dbReference type="InterPro" id="IPR036388">
    <property type="entry name" value="WH-like_DNA-bd_sf"/>
</dbReference>
<dbReference type="GO" id="GO:0000978">
    <property type="term" value="F:RNA polymerase II cis-regulatory region sequence-specific DNA binding"/>
    <property type="evidence" value="ECO:0007669"/>
    <property type="project" value="TreeGrafter"/>
</dbReference>
<dbReference type="SUPFAM" id="SSF46785">
    <property type="entry name" value="Winged helix' DNA-binding domain"/>
    <property type="match status" value="1"/>
</dbReference>
<feature type="compositionally biased region" description="Basic and acidic residues" evidence="10">
    <location>
        <begin position="76"/>
        <end position="89"/>
    </location>
</feature>
<reference evidence="12 13" key="1">
    <citation type="submission" date="2015-08" db="EMBL/GenBank/DDBJ databases">
        <title>The genome of the Asian arowana (Scleropages formosus).</title>
        <authorList>
            <person name="Tan M.H."/>
            <person name="Gan H.M."/>
            <person name="Croft L.J."/>
            <person name="Austin C.M."/>
        </authorList>
    </citation>
    <scope>NUCLEOTIDE SEQUENCE [LARGE SCALE GENOMIC DNA]</scope>
    <source>
        <strain evidence="12">Aro1</strain>
    </source>
</reference>
<accession>A0A0P7X0A2</accession>
<keyword evidence="6" id="KW-0804">Transcription</keyword>
<feature type="region of interest" description="Disordered" evidence="10">
    <location>
        <begin position="71"/>
        <end position="98"/>
    </location>
</feature>
<evidence type="ECO:0000259" key="11">
    <source>
        <dbReference type="PROSITE" id="PS50039"/>
    </source>
</evidence>
<feature type="DNA-binding region" description="Fork-head" evidence="9">
    <location>
        <begin position="176"/>
        <end position="270"/>
    </location>
</feature>